<name>A0A839RL79_9ACTN</name>
<protein>
    <recommendedName>
        <fullName evidence="4">DUF5302 domain-containing protein</fullName>
    </recommendedName>
</protein>
<reference evidence="2 3" key="1">
    <citation type="submission" date="2020-08" db="EMBL/GenBank/DDBJ databases">
        <title>Sequencing the genomes of 1000 actinobacteria strains.</title>
        <authorList>
            <person name="Klenk H.-P."/>
        </authorList>
    </citation>
    <scope>NUCLEOTIDE SEQUENCE [LARGE SCALE GENOMIC DNA]</scope>
    <source>
        <strain evidence="2 3">DSM 45258</strain>
    </source>
</reference>
<keyword evidence="3" id="KW-1185">Reference proteome</keyword>
<proteinExistence type="predicted"/>
<evidence type="ECO:0000256" key="1">
    <source>
        <dbReference type="SAM" id="MobiDB-lite"/>
    </source>
</evidence>
<accession>A0A839RL79</accession>
<organism evidence="2 3">
    <name type="scientific">Hoyosella altamirensis</name>
    <dbReference type="NCBI Taxonomy" id="616997"/>
    <lineage>
        <taxon>Bacteria</taxon>
        <taxon>Bacillati</taxon>
        <taxon>Actinomycetota</taxon>
        <taxon>Actinomycetes</taxon>
        <taxon>Mycobacteriales</taxon>
        <taxon>Hoyosellaceae</taxon>
        <taxon>Hoyosella</taxon>
    </lineage>
</organism>
<evidence type="ECO:0000313" key="3">
    <source>
        <dbReference type="Proteomes" id="UP000567922"/>
    </source>
</evidence>
<comment type="caution">
    <text evidence="2">The sequence shown here is derived from an EMBL/GenBank/DDBJ whole genome shotgun (WGS) entry which is preliminary data.</text>
</comment>
<dbReference type="AlphaFoldDB" id="A0A839RL79"/>
<gene>
    <name evidence="2" type="ORF">FHU29_001175</name>
</gene>
<dbReference type="Pfam" id="PF17227">
    <property type="entry name" value="DUF5302"/>
    <property type="match status" value="1"/>
</dbReference>
<feature type="compositionally biased region" description="Basic and acidic residues" evidence="1">
    <location>
        <begin position="1"/>
        <end position="31"/>
    </location>
</feature>
<dbReference type="RefSeq" id="WP_183377479.1">
    <property type="nucleotide sequence ID" value="NZ_BDDI01000010.1"/>
</dbReference>
<evidence type="ECO:0008006" key="4">
    <source>
        <dbReference type="Google" id="ProtNLM"/>
    </source>
</evidence>
<dbReference type="EMBL" id="JACHWS010000001">
    <property type="protein sequence ID" value="MBB3036741.1"/>
    <property type="molecule type" value="Genomic_DNA"/>
</dbReference>
<dbReference type="InterPro" id="IPR035172">
    <property type="entry name" value="DUF5302"/>
</dbReference>
<sequence>MSEHHQVPDEQKRQFKEALAHKNAHDHDPHNNHAHGQGKAHDAHGAAGNRKMFRRKSG</sequence>
<evidence type="ECO:0000313" key="2">
    <source>
        <dbReference type="EMBL" id="MBB3036741.1"/>
    </source>
</evidence>
<dbReference type="Proteomes" id="UP000567922">
    <property type="component" value="Unassembled WGS sequence"/>
</dbReference>
<feature type="region of interest" description="Disordered" evidence="1">
    <location>
        <begin position="1"/>
        <end position="58"/>
    </location>
</feature>